<evidence type="ECO:0000313" key="2">
    <source>
        <dbReference type="Proteomes" id="UP001172101"/>
    </source>
</evidence>
<dbReference type="RefSeq" id="XP_060290012.1">
    <property type="nucleotide sequence ID" value="XM_060446144.1"/>
</dbReference>
<reference evidence="1" key="1">
    <citation type="submission" date="2023-06" db="EMBL/GenBank/DDBJ databases">
        <title>Genome-scale phylogeny and comparative genomics of the fungal order Sordariales.</title>
        <authorList>
            <consortium name="Lawrence Berkeley National Laboratory"/>
            <person name="Hensen N."/>
            <person name="Bonometti L."/>
            <person name="Westerberg I."/>
            <person name="Brannstrom I.O."/>
            <person name="Guillou S."/>
            <person name="Cros-Aarteil S."/>
            <person name="Calhoun S."/>
            <person name="Haridas S."/>
            <person name="Kuo A."/>
            <person name="Mondo S."/>
            <person name="Pangilinan J."/>
            <person name="Riley R."/>
            <person name="LaButti K."/>
            <person name="Andreopoulos B."/>
            <person name="Lipzen A."/>
            <person name="Chen C."/>
            <person name="Yanf M."/>
            <person name="Daum C."/>
            <person name="Ng V."/>
            <person name="Clum A."/>
            <person name="Steindorff A."/>
            <person name="Ohm R."/>
            <person name="Martin F."/>
            <person name="Silar P."/>
            <person name="Natvig D."/>
            <person name="Lalanne C."/>
            <person name="Gautier V."/>
            <person name="Ament-velasquez S.L."/>
            <person name="Kruys A."/>
            <person name="Hutchinson M.I."/>
            <person name="Powell A.J."/>
            <person name="Barry K."/>
            <person name="Miller A.N."/>
            <person name="Grigoriev I.V."/>
            <person name="Debuchy R."/>
            <person name="Gladieux P."/>
            <person name="Thoren M.H."/>
            <person name="Johannesson H."/>
        </authorList>
    </citation>
    <scope>NUCLEOTIDE SEQUENCE</scope>
    <source>
        <strain evidence="1">SMH2392-1A</strain>
    </source>
</reference>
<proteinExistence type="predicted"/>
<protein>
    <submittedName>
        <fullName evidence="1">Uncharacterized protein</fullName>
    </submittedName>
</protein>
<sequence length="82" mass="9292">MAYHHAHILDAAIQESQPAISSDLIKCIKAKLDRRITKLDPAEKTGWIRYASAVALEAQLSFDQDSALDIYPLRNHLGWFDQ</sequence>
<keyword evidence="2" id="KW-1185">Reference proteome</keyword>
<dbReference type="GeneID" id="85329414"/>
<dbReference type="EMBL" id="JAUIRO010000008">
    <property type="protein sequence ID" value="KAK0703153.1"/>
    <property type="molecule type" value="Genomic_DNA"/>
</dbReference>
<dbReference type="Proteomes" id="UP001172101">
    <property type="component" value="Unassembled WGS sequence"/>
</dbReference>
<comment type="caution">
    <text evidence="1">The sequence shown here is derived from an EMBL/GenBank/DDBJ whole genome shotgun (WGS) entry which is preliminary data.</text>
</comment>
<evidence type="ECO:0000313" key="1">
    <source>
        <dbReference type="EMBL" id="KAK0703153.1"/>
    </source>
</evidence>
<gene>
    <name evidence="1" type="ORF">B0T26DRAFT_756713</name>
</gene>
<accession>A0AA39ZT70</accession>
<organism evidence="1 2">
    <name type="scientific">Lasiosphaeria miniovina</name>
    <dbReference type="NCBI Taxonomy" id="1954250"/>
    <lineage>
        <taxon>Eukaryota</taxon>
        <taxon>Fungi</taxon>
        <taxon>Dikarya</taxon>
        <taxon>Ascomycota</taxon>
        <taxon>Pezizomycotina</taxon>
        <taxon>Sordariomycetes</taxon>
        <taxon>Sordariomycetidae</taxon>
        <taxon>Sordariales</taxon>
        <taxon>Lasiosphaeriaceae</taxon>
        <taxon>Lasiosphaeria</taxon>
    </lineage>
</organism>
<name>A0AA39ZT70_9PEZI</name>
<dbReference type="AlphaFoldDB" id="A0AA39ZT70"/>